<dbReference type="OrthoDB" id="187854at2"/>
<keyword evidence="1" id="KW-0732">Signal</keyword>
<evidence type="ECO:0008006" key="4">
    <source>
        <dbReference type="Google" id="ProtNLM"/>
    </source>
</evidence>
<accession>A0A1M6RCQ3</accession>
<dbReference type="EMBL" id="FRAM01000002">
    <property type="protein sequence ID" value="SHK30265.1"/>
    <property type="molecule type" value="Genomic_DNA"/>
</dbReference>
<organism evidence="2 3">
    <name type="scientific">Epilithonimonas mollis</name>
    <dbReference type="NCBI Taxonomy" id="216903"/>
    <lineage>
        <taxon>Bacteria</taxon>
        <taxon>Pseudomonadati</taxon>
        <taxon>Bacteroidota</taxon>
        <taxon>Flavobacteriia</taxon>
        <taxon>Flavobacteriales</taxon>
        <taxon>Weeksellaceae</taxon>
        <taxon>Chryseobacterium group</taxon>
        <taxon>Epilithonimonas</taxon>
    </lineage>
</organism>
<keyword evidence="3" id="KW-1185">Reference proteome</keyword>
<evidence type="ECO:0000256" key="1">
    <source>
        <dbReference type="SAM" id="SignalP"/>
    </source>
</evidence>
<dbReference type="RefSeq" id="WP_072998543.1">
    <property type="nucleotide sequence ID" value="NZ_FRAM01000002.1"/>
</dbReference>
<gene>
    <name evidence="2" type="ORF">SAMN05444371_1814</name>
</gene>
<evidence type="ECO:0000313" key="3">
    <source>
        <dbReference type="Proteomes" id="UP000184498"/>
    </source>
</evidence>
<dbReference type="Proteomes" id="UP000184498">
    <property type="component" value="Unassembled WGS sequence"/>
</dbReference>
<reference evidence="3" key="1">
    <citation type="submission" date="2016-11" db="EMBL/GenBank/DDBJ databases">
        <authorList>
            <person name="Varghese N."/>
            <person name="Submissions S."/>
        </authorList>
    </citation>
    <scope>NUCLEOTIDE SEQUENCE [LARGE SCALE GENOMIC DNA]</scope>
    <source>
        <strain evidence="3">DSM 18016</strain>
    </source>
</reference>
<feature type="signal peptide" evidence="1">
    <location>
        <begin position="1"/>
        <end position="20"/>
    </location>
</feature>
<evidence type="ECO:0000313" key="2">
    <source>
        <dbReference type="EMBL" id="SHK30265.1"/>
    </source>
</evidence>
<dbReference type="Pfam" id="PF11138">
    <property type="entry name" value="DUF2911"/>
    <property type="match status" value="1"/>
</dbReference>
<dbReference type="InterPro" id="IPR021314">
    <property type="entry name" value="DUF2911"/>
</dbReference>
<protein>
    <recommendedName>
        <fullName evidence="4">DUF2911 domain-containing protein</fullName>
    </recommendedName>
</protein>
<feature type="chain" id="PRO_5012161020" description="DUF2911 domain-containing protein" evidence="1">
    <location>
        <begin position="21"/>
        <end position="187"/>
    </location>
</feature>
<dbReference type="AlphaFoldDB" id="A0A1M6RCQ3"/>
<proteinExistence type="predicted"/>
<name>A0A1M6RCQ3_9FLAO</name>
<sequence>MKNLILAASLLIGVSTFSQAKIDPTKLNYLPVDVSPMDAVYYPLQATSSKDTPKVKVLYSRPQKKNRAVFGNLVKYGEIWRFGANENTEIKFYTPVKIGEKEIPAGTYSLFAIPFEKEWTIVLNSDTDKWGAYAYDKSKDVVRFNVPVEKATSPIEYFSVTFVQTKSGADLYAGWDNSQVKFPIEFK</sequence>
<dbReference type="STRING" id="216903.SAMN05444371_1814"/>